<feature type="binding site" evidence="5">
    <location>
        <position position="182"/>
    </location>
    <ligand>
        <name>Zn(2+)</name>
        <dbReference type="ChEBI" id="CHEBI:29105"/>
        <label>1</label>
    </ligand>
</feature>
<keyword evidence="8" id="KW-1185">Reference proteome</keyword>
<keyword evidence="1 5" id="KW-0479">Metal-binding</keyword>
<evidence type="ECO:0000313" key="7">
    <source>
        <dbReference type="Ensembl" id="ENSLLEP00000003193.1"/>
    </source>
</evidence>
<feature type="active site" description="Proton donor" evidence="3">
    <location>
        <position position="33"/>
    </location>
</feature>
<dbReference type="SMART" id="SM00471">
    <property type="entry name" value="HDc"/>
    <property type="match status" value="1"/>
</dbReference>
<dbReference type="InterPro" id="IPR036971">
    <property type="entry name" value="PDEase_catalytic_dom_sf"/>
</dbReference>
<dbReference type="PRINTS" id="PR00387">
    <property type="entry name" value="PDIESTERASE1"/>
</dbReference>
<feature type="binding site" evidence="4">
    <location>
        <begin position="33"/>
        <end position="37"/>
    </location>
    <ligand>
        <name>AMP</name>
        <dbReference type="ChEBI" id="CHEBI:456215"/>
    </ligand>
</feature>
<protein>
    <recommendedName>
        <fullName evidence="6">PDEase domain-containing protein</fullName>
    </recommendedName>
</protein>
<dbReference type="Gene3D" id="1.10.1300.10">
    <property type="entry name" value="3'5'-cyclic nucleotide phosphodiesterase, catalytic domain"/>
    <property type="match status" value="1"/>
</dbReference>
<dbReference type="GeneTree" id="ENSGT00940000155587"/>
<evidence type="ECO:0000256" key="5">
    <source>
        <dbReference type="PIRSR" id="PIRSR623088-3"/>
    </source>
</evidence>
<feature type="binding site" evidence="5">
    <location>
        <position position="74"/>
    </location>
    <ligand>
        <name>Zn(2+)</name>
        <dbReference type="ChEBI" id="CHEBI:29105"/>
        <label>2</label>
    </ligand>
</feature>
<dbReference type="Pfam" id="PF00233">
    <property type="entry name" value="PDEase_I"/>
    <property type="match status" value="1"/>
</dbReference>
<name>A0A8C5LW95_9ANUR</name>
<evidence type="ECO:0000313" key="8">
    <source>
        <dbReference type="Proteomes" id="UP000694569"/>
    </source>
</evidence>
<dbReference type="InterPro" id="IPR003607">
    <property type="entry name" value="HD/PDEase_dom"/>
</dbReference>
<feature type="binding site" evidence="5">
    <location>
        <position position="37"/>
    </location>
    <ligand>
        <name>Zn(2+)</name>
        <dbReference type="ChEBI" id="CHEBI:29105"/>
        <label>1</label>
    </ligand>
</feature>
<proteinExistence type="predicted"/>
<evidence type="ECO:0000259" key="6">
    <source>
        <dbReference type="PROSITE" id="PS51845"/>
    </source>
</evidence>
<reference evidence="7" key="1">
    <citation type="submission" date="2025-08" db="UniProtKB">
        <authorList>
            <consortium name="Ensembl"/>
        </authorList>
    </citation>
    <scope>IDENTIFICATION</scope>
</reference>
<sequence>MIFTDCFALTSLTHCLFNPQCCVRNNYRENPFHNFRHGFCVAQTMYTVIWTCDLQDLLSPVDIVSLMVAALCHDLDHPGLSNVYQVNAGTELAARYLNKSPLENHHWAITSQILSHEEANIFMHCDQEEVQRILQAIMELILATDMTHHSNILRNIQQIQGFNASDMEHLTALMMGLIKLCDISNEARPAAHAEIWADALFQEYFLQSDREKAEGLPVTPYMDPDTVSKAQSQSSFISCLIVPLCQALGQVRVTDLHADWVTSVNAAPLLKPHSPTSSLSCLSPALSQSLRTGTLKER</sequence>
<dbReference type="PROSITE" id="PS00126">
    <property type="entry name" value="PDEASE_I_1"/>
    <property type="match status" value="1"/>
</dbReference>
<dbReference type="InterPro" id="IPR002073">
    <property type="entry name" value="PDEase_catalytic_dom"/>
</dbReference>
<dbReference type="OrthoDB" id="546632at2759"/>
<evidence type="ECO:0000256" key="3">
    <source>
        <dbReference type="PIRSR" id="PIRSR623088-1"/>
    </source>
</evidence>
<feature type="binding site" evidence="5">
    <location>
        <position position="74"/>
    </location>
    <ligand>
        <name>Zn(2+)</name>
        <dbReference type="ChEBI" id="CHEBI:29105"/>
        <label>1</label>
    </ligand>
</feature>
<dbReference type="GO" id="GO:0007165">
    <property type="term" value="P:signal transduction"/>
    <property type="evidence" value="ECO:0007669"/>
    <property type="project" value="InterPro"/>
</dbReference>
<dbReference type="PANTHER" id="PTHR11347">
    <property type="entry name" value="CYCLIC NUCLEOTIDE PHOSPHODIESTERASE"/>
    <property type="match status" value="1"/>
</dbReference>
<evidence type="ECO:0000256" key="2">
    <source>
        <dbReference type="ARBA" id="ARBA00022801"/>
    </source>
</evidence>
<feature type="binding site" evidence="4">
    <location>
        <position position="233"/>
    </location>
    <ligand>
        <name>AMP</name>
        <dbReference type="ChEBI" id="CHEBI:456215"/>
    </ligand>
</feature>
<accession>A0A8C5LW95</accession>
<organism evidence="7 8">
    <name type="scientific">Leptobrachium leishanense</name>
    <name type="common">Leishan spiny toad</name>
    <dbReference type="NCBI Taxonomy" id="445787"/>
    <lineage>
        <taxon>Eukaryota</taxon>
        <taxon>Metazoa</taxon>
        <taxon>Chordata</taxon>
        <taxon>Craniata</taxon>
        <taxon>Vertebrata</taxon>
        <taxon>Euteleostomi</taxon>
        <taxon>Amphibia</taxon>
        <taxon>Batrachia</taxon>
        <taxon>Anura</taxon>
        <taxon>Pelobatoidea</taxon>
        <taxon>Megophryidae</taxon>
        <taxon>Leptobrachium</taxon>
    </lineage>
</organism>
<dbReference type="GO" id="GO:0046872">
    <property type="term" value="F:metal ion binding"/>
    <property type="evidence" value="ECO:0007669"/>
    <property type="project" value="UniProtKB-KW"/>
</dbReference>
<keyword evidence="2" id="KW-0378">Hydrolase</keyword>
<dbReference type="PROSITE" id="PS51845">
    <property type="entry name" value="PDEASE_I_2"/>
    <property type="match status" value="1"/>
</dbReference>
<reference evidence="7" key="2">
    <citation type="submission" date="2025-09" db="UniProtKB">
        <authorList>
            <consortium name="Ensembl"/>
        </authorList>
    </citation>
    <scope>IDENTIFICATION</scope>
</reference>
<dbReference type="SUPFAM" id="SSF109604">
    <property type="entry name" value="HD-domain/PDEase-like"/>
    <property type="match status" value="1"/>
</dbReference>
<feature type="binding site" evidence="4">
    <location>
        <position position="74"/>
    </location>
    <ligand>
        <name>AMP</name>
        <dbReference type="ChEBI" id="CHEBI:456215"/>
    </ligand>
</feature>
<dbReference type="Proteomes" id="UP000694569">
    <property type="component" value="Unplaced"/>
</dbReference>
<feature type="binding site" evidence="4">
    <location>
        <position position="182"/>
    </location>
    <ligand>
        <name>AMP</name>
        <dbReference type="ChEBI" id="CHEBI:456215"/>
    </ligand>
</feature>
<dbReference type="CDD" id="cd00077">
    <property type="entry name" value="HDc"/>
    <property type="match status" value="1"/>
</dbReference>
<dbReference type="GO" id="GO:0004114">
    <property type="term" value="F:3',5'-cyclic-nucleotide phosphodiesterase activity"/>
    <property type="evidence" value="ECO:0007669"/>
    <property type="project" value="InterPro"/>
</dbReference>
<dbReference type="AlphaFoldDB" id="A0A8C5LW95"/>
<dbReference type="InterPro" id="IPR023174">
    <property type="entry name" value="PDEase_CS"/>
</dbReference>
<feature type="binding site" evidence="5">
    <location>
        <position position="73"/>
    </location>
    <ligand>
        <name>Zn(2+)</name>
        <dbReference type="ChEBI" id="CHEBI:29105"/>
        <label>1</label>
    </ligand>
</feature>
<dbReference type="InterPro" id="IPR023088">
    <property type="entry name" value="PDEase"/>
</dbReference>
<evidence type="ECO:0000256" key="4">
    <source>
        <dbReference type="PIRSR" id="PIRSR623088-2"/>
    </source>
</evidence>
<feature type="domain" description="PDEase" evidence="6">
    <location>
        <begin position="1"/>
        <end position="298"/>
    </location>
</feature>
<dbReference type="Ensembl" id="ENSLLET00000003342.1">
    <property type="protein sequence ID" value="ENSLLEP00000003193.1"/>
    <property type="gene ID" value="ENSLLEG00000002050.1"/>
</dbReference>
<evidence type="ECO:0000256" key="1">
    <source>
        <dbReference type="ARBA" id="ARBA00022723"/>
    </source>
</evidence>